<comment type="cofactor">
    <cofactor evidence="1">
        <name>pyridoxal 5'-phosphate</name>
        <dbReference type="ChEBI" id="CHEBI:597326"/>
    </cofactor>
</comment>
<comment type="caution">
    <text evidence="5">The sequence shown here is derived from an EMBL/GenBank/DDBJ whole genome shotgun (WGS) entry which is preliminary data.</text>
</comment>
<evidence type="ECO:0000259" key="4">
    <source>
        <dbReference type="Pfam" id="PF00155"/>
    </source>
</evidence>
<protein>
    <submittedName>
        <fullName evidence="5">Aminotransferase class I/II-fold pyridoxal phosphate-dependent enzyme</fullName>
    </submittedName>
</protein>
<feature type="domain" description="Aminotransferase class I/classII large" evidence="4">
    <location>
        <begin position="1"/>
        <end position="76"/>
    </location>
</feature>
<keyword evidence="2 5" id="KW-0032">Aminotransferase</keyword>
<dbReference type="InterPro" id="IPR050881">
    <property type="entry name" value="LL-DAP_aminotransferase"/>
</dbReference>
<proteinExistence type="predicted"/>
<name>A0ABS7CEK1_9BACL</name>
<dbReference type="PANTHER" id="PTHR42832:SF2">
    <property type="entry name" value="ASPARTATE TRANSAMINASE"/>
    <property type="match status" value="1"/>
</dbReference>
<evidence type="ECO:0000256" key="1">
    <source>
        <dbReference type="ARBA" id="ARBA00001933"/>
    </source>
</evidence>
<organism evidence="5 6">
    <name type="scientific">Paenibacillus sepulcri</name>
    <dbReference type="NCBI Taxonomy" id="359917"/>
    <lineage>
        <taxon>Bacteria</taxon>
        <taxon>Bacillati</taxon>
        <taxon>Bacillota</taxon>
        <taxon>Bacilli</taxon>
        <taxon>Bacillales</taxon>
        <taxon>Paenibacillaceae</taxon>
        <taxon>Paenibacillus</taxon>
    </lineage>
</organism>
<keyword evidence="6" id="KW-1185">Reference proteome</keyword>
<evidence type="ECO:0000313" key="6">
    <source>
        <dbReference type="Proteomes" id="UP001519887"/>
    </source>
</evidence>
<dbReference type="GO" id="GO:0008483">
    <property type="term" value="F:transaminase activity"/>
    <property type="evidence" value="ECO:0007669"/>
    <property type="project" value="UniProtKB-KW"/>
</dbReference>
<dbReference type="InterPro" id="IPR015422">
    <property type="entry name" value="PyrdxlP-dep_Trfase_small"/>
</dbReference>
<dbReference type="SUPFAM" id="SSF53383">
    <property type="entry name" value="PLP-dependent transferases"/>
    <property type="match status" value="1"/>
</dbReference>
<dbReference type="InterPro" id="IPR015424">
    <property type="entry name" value="PyrdxlP-dep_Trfase"/>
</dbReference>
<accession>A0ABS7CEK1</accession>
<evidence type="ECO:0000256" key="3">
    <source>
        <dbReference type="ARBA" id="ARBA00022679"/>
    </source>
</evidence>
<evidence type="ECO:0000256" key="2">
    <source>
        <dbReference type="ARBA" id="ARBA00022576"/>
    </source>
</evidence>
<dbReference type="Pfam" id="PF00155">
    <property type="entry name" value="Aminotran_1_2"/>
    <property type="match status" value="1"/>
</dbReference>
<dbReference type="InterPro" id="IPR004839">
    <property type="entry name" value="Aminotransferase_I/II_large"/>
</dbReference>
<keyword evidence="3" id="KW-0808">Transferase</keyword>
<reference evidence="5 6" key="1">
    <citation type="submission" date="2021-07" db="EMBL/GenBank/DDBJ databases">
        <title>Paenibacillus radiodurans sp. nov., isolated from the southeastern edge of Tengger Desert.</title>
        <authorList>
            <person name="Zhang G."/>
        </authorList>
    </citation>
    <scope>NUCLEOTIDE SEQUENCE [LARGE SCALE GENOMIC DNA]</scope>
    <source>
        <strain evidence="5 6">CCM 7311</strain>
    </source>
</reference>
<evidence type="ECO:0000313" key="5">
    <source>
        <dbReference type="EMBL" id="MBW7459252.1"/>
    </source>
</evidence>
<sequence length="83" mass="9345">WEVAKPKATMFVWAQLPTMCWNLADPWDSRSISREMLSRCGVAVIPGDAFGAQGEGFIRIALVESRQRLVEAARRIGHFIRGE</sequence>
<dbReference type="Gene3D" id="3.90.1150.10">
    <property type="entry name" value="Aspartate Aminotransferase, domain 1"/>
    <property type="match status" value="1"/>
</dbReference>
<dbReference type="Proteomes" id="UP001519887">
    <property type="component" value="Unassembled WGS sequence"/>
</dbReference>
<dbReference type="EMBL" id="JAHZIK010001552">
    <property type="protein sequence ID" value="MBW7459252.1"/>
    <property type="molecule type" value="Genomic_DNA"/>
</dbReference>
<gene>
    <name evidence="5" type="ORF">K0U00_34890</name>
</gene>
<dbReference type="PANTHER" id="PTHR42832">
    <property type="entry name" value="AMINO ACID AMINOTRANSFERASE"/>
    <property type="match status" value="1"/>
</dbReference>
<feature type="non-terminal residue" evidence="5">
    <location>
        <position position="1"/>
    </location>
</feature>